<evidence type="ECO:0000256" key="4">
    <source>
        <dbReference type="ARBA" id="ARBA00022605"/>
    </source>
</evidence>
<dbReference type="GO" id="GO:0004358">
    <property type="term" value="F:L-glutamate N-acetyltransferase activity, acting on acetyl-L-ornithine as donor"/>
    <property type="evidence" value="ECO:0007669"/>
    <property type="project" value="UniProtKB-UniRule"/>
</dbReference>
<dbReference type="HAMAP" id="MF_01106">
    <property type="entry name" value="ArgJ"/>
    <property type="match status" value="1"/>
</dbReference>
<keyword evidence="8 10" id="KW-0012">Acyltransferase</keyword>
<accession>A0A1M6DFP6</accession>
<feature type="site" description="Involved in the stabilization of negative charge on the oxyanion by the formation of the oxyanion hole" evidence="10">
    <location>
        <position position="111"/>
    </location>
</feature>
<dbReference type="InterPro" id="IPR042195">
    <property type="entry name" value="ArgJ_beta_C"/>
</dbReference>
<keyword evidence="4 10" id="KW-0028">Amino-acid biosynthesis</keyword>
<dbReference type="UniPathway" id="UPA00068">
    <property type="reaction ID" value="UER00106"/>
</dbReference>
<proteinExistence type="inferred from homology"/>
<evidence type="ECO:0000256" key="8">
    <source>
        <dbReference type="ARBA" id="ARBA00023315"/>
    </source>
</evidence>
<evidence type="ECO:0000256" key="2">
    <source>
        <dbReference type="ARBA" id="ARBA00011475"/>
    </source>
</evidence>
<feature type="chain" id="PRO_5023476281" description="Arginine biosynthesis bifunctional protein ArgJ beta chain" evidence="10">
    <location>
        <begin position="185"/>
        <end position="398"/>
    </location>
</feature>
<feature type="binding site" evidence="10">
    <location>
        <position position="393"/>
    </location>
    <ligand>
        <name>substrate</name>
    </ligand>
</feature>
<dbReference type="InterPro" id="IPR016117">
    <property type="entry name" value="ArgJ-like_dom_sf"/>
</dbReference>
<feature type="binding site" evidence="10">
    <location>
        <position position="398"/>
    </location>
    <ligand>
        <name>substrate</name>
    </ligand>
</feature>
<dbReference type="NCBIfam" id="NF003802">
    <property type="entry name" value="PRK05388.1"/>
    <property type="match status" value="1"/>
</dbReference>
<evidence type="ECO:0000256" key="9">
    <source>
        <dbReference type="ARBA" id="ARBA00049439"/>
    </source>
</evidence>
<dbReference type="PANTHER" id="PTHR23100">
    <property type="entry name" value="ARGININE BIOSYNTHESIS BIFUNCTIONAL PROTEIN ARGJ"/>
    <property type="match status" value="1"/>
</dbReference>
<evidence type="ECO:0000256" key="3">
    <source>
        <dbReference type="ARBA" id="ARBA00022571"/>
    </source>
</evidence>
<dbReference type="Pfam" id="PF01960">
    <property type="entry name" value="ArgJ"/>
    <property type="match status" value="1"/>
</dbReference>
<dbReference type="RefSeq" id="WP_149678026.1">
    <property type="nucleotide sequence ID" value="NZ_DAONMB010000022.1"/>
</dbReference>
<feature type="binding site" evidence="10">
    <location>
        <position position="271"/>
    </location>
    <ligand>
        <name>substrate</name>
    </ligand>
</feature>
<keyword evidence="12" id="KW-1185">Reference proteome</keyword>
<dbReference type="FunFam" id="3.10.20.340:FF:000001">
    <property type="entry name" value="Arginine biosynthesis bifunctional protein ArgJ, chloroplastic"/>
    <property type="match status" value="1"/>
</dbReference>
<feature type="site" description="Cleavage; by autolysis" evidence="10">
    <location>
        <begin position="184"/>
        <end position="185"/>
    </location>
</feature>
<keyword evidence="7 10" id="KW-0511">Multifunctional enzyme</keyword>
<keyword evidence="3 10" id="KW-0055">Arginine biosynthesis</keyword>
<dbReference type="NCBIfam" id="TIGR00120">
    <property type="entry name" value="ArgJ"/>
    <property type="match status" value="1"/>
</dbReference>
<protein>
    <recommendedName>
        <fullName evidence="10">Arginine biosynthesis bifunctional protein ArgJ</fullName>
    </recommendedName>
    <domain>
        <recommendedName>
            <fullName evidence="10">Glutamate N-acetyltransferase</fullName>
            <ecNumber evidence="10">2.3.1.35</ecNumber>
        </recommendedName>
        <alternativeName>
            <fullName evidence="10">Ornithine acetyltransferase</fullName>
            <shortName evidence="10">OATase</shortName>
        </alternativeName>
        <alternativeName>
            <fullName evidence="10">Ornithine transacetylase</fullName>
        </alternativeName>
    </domain>
    <domain>
        <recommendedName>
            <fullName evidence="10">Amino-acid acetyltransferase</fullName>
            <ecNumber evidence="10">2.3.1.1</ecNumber>
        </recommendedName>
        <alternativeName>
            <fullName evidence="10">N-acetylglutamate synthase</fullName>
            <shortName evidence="10">AGSase</shortName>
        </alternativeName>
    </domain>
    <component>
        <recommendedName>
            <fullName evidence="10">Arginine biosynthesis bifunctional protein ArgJ alpha chain</fullName>
        </recommendedName>
    </component>
    <component>
        <recommendedName>
            <fullName evidence="10">Arginine biosynthesis bifunctional protein ArgJ beta chain</fullName>
        </recommendedName>
    </component>
</protein>
<evidence type="ECO:0000313" key="12">
    <source>
        <dbReference type="Proteomes" id="UP000324781"/>
    </source>
</evidence>
<feature type="binding site" evidence="10">
    <location>
        <position position="185"/>
    </location>
    <ligand>
        <name>substrate</name>
    </ligand>
</feature>
<dbReference type="EMBL" id="FQZP01000007">
    <property type="protein sequence ID" value="SHI71971.1"/>
    <property type="molecule type" value="Genomic_DNA"/>
</dbReference>
<dbReference type="GO" id="GO:0006526">
    <property type="term" value="P:L-arginine biosynthetic process"/>
    <property type="evidence" value="ECO:0007669"/>
    <property type="project" value="UniProtKB-UniRule"/>
</dbReference>
<dbReference type="CDD" id="cd02152">
    <property type="entry name" value="OAT"/>
    <property type="match status" value="1"/>
</dbReference>
<sequence>MAKTGVTAALGFRAAGVACGLKKNGEKDLALVVSDVPATCAGIFTKNVVKGHSLKWSQKMISRGTARAVAINSGCANACVGEAGDRDAHEMAKLVSRLVQCEAEDVLLGSTGVIGYRLDLGKIAAGLEEAFRALSTDGGNEAARAIMTTDTFPKEAVRVYEHGGHTITIGGMAKGSGMIHPNMATMISVITTDACISREMLDRALRDAADMSFNRISIDGDTSVCDKVLILANGLAGNPVIDGEGPAYDAFVKALKEVSVELAKMLARDGEGATKLIEINVKHAPDRETAHLILNAIAKSPLVKTAIFGSDANWGRIMTAAGYSGANFDPGKVDILLGNVLVCKNGCAVPFDEEEAYKVLQTSEVVITLDLNQGTVDDRIWTCDLTYDYVRINGSYRS</sequence>
<comment type="pathway">
    <text evidence="10">Amino-acid biosynthesis; L-arginine biosynthesis; L-ornithine and N-acetyl-L-glutamate from L-glutamate and N(2)-acetyl-L-ornithine (cyclic): step 1/1.</text>
</comment>
<evidence type="ECO:0000256" key="7">
    <source>
        <dbReference type="ARBA" id="ARBA00023268"/>
    </source>
</evidence>
<dbReference type="EC" id="2.3.1.1" evidence="10"/>
<feature type="site" description="Involved in the stabilization of negative charge on the oxyanion by the formation of the oxyanion hole" evidence="10">
    <location>
        <position position="112"/>
    </location>
</feature>
<evidence type="ECO:0000256" key="5">
    <source>
        <dbReference type="ARBA" id="ARBA00022679"/>
    </source>
</evidence>
<dbReference type="InterPro" id="IPR002813">
    <property type="entry name" value="Arg_biosynth_ArgJ"/>
</dbReference>
<comment type="catalytic activity">
    <reaction evidence="9 10">
        <text>N(2)-acetyl-L-ornithine + L-glutamate = N-acetyl-L-glutamate + L-ornithine</text>
        <dbReference type="Rhea" id="RHEA:15349"/>
        <dbReference type="ChEBI" id="CHEBI:29985"/>
        <dbReference type="ChEBI" id="CHEBI:44337"/>
        <dbReference type="ChEBI" id="CHEBI:46911"/>
        <dbReference type="ChEBI" id="CHEBI:57805"/>
        <dbReference type="EC" id="2.3.1.35"/>
    </reaction>
</comment>
<dbReference type="GO" id="GO:0006592">
    <property type="term" value="P:ornithine biosynthetic process"/>
    <property type="evidence" value="ECO:0007669"/>
    <property type="project" value="TreeGrafter"/>
</dbReference>
<dbReference type="OrthoDB" id="9804242at2"/>
<dbReference type="PANTHER" id="PTHR23100:SF0">
    <property type="entry name" value="ARGININE BIOSYNTHESIS BIFUNCTIONAL PROTEIN ARGJ, MITOCHONDRIAL"/>
    <property type="match status" value="1"/>
</dbReference>
<comment type="similarity">
    <text evidence="1 10">Belongs to the ArgJ family.</text>
</comment>
<feature type="binding site" evidence="10">
    <location>
        <position position="148"/>
    </location>
    <ligand>
        <name>substrate</name>
    </ligand>
</feature>
<comment type="pathway">
    <text evidence="10">Amino-acid biosynthesis; L-arginine biosynthesis; N(2)-acetyl-L-ornithine from L-glutamate: step 1/4.</text>
</comment>
<comment type="subcellular location">
    <subcellularLocation>
        <location evidence="10">Cytoplasm</location>
    </subcellularLocation>
</comment>
<dbReference type="GO" id="GO:0005737">
    <property type="term" value="C:cytoplasm"/>
    <property type="evidence" value="ECO:0007669"/>
    <property type="project" value="UniProtKB-SubCell"/>
</dbReference>
<feature type="chain" id="PRO_5023476280" description="Arginine biosynthesis bifunctional protein ArgJ alpha chain" evidence="10">
    <location>
        <begin position="1"/>
        <end position="184"/>
    </location>
</feature>
<comment type="catalytic activity">
    <reaction evidence="10">
        <text>L-glutamate + acetyl-CoA = N-acetyl-L-glutamate + CoA + H(+)</text>
        <dbReference type="Rhea" id="RHEA:24292"/>
        <dbReference type="ChEBI" id="CHEBI:15378"/>
        <dbReference type="ChEBI" id="CHEBI:29985"/>
        <dbReference type="ChEBI" id="CHEBI:44337"/>
        <dbReference type="ChEBI" id="CHEBI:57287"/>
        <dbReference type="ChEBI" id="CHEBI:57288"/>
        <dbReference type="EC" id="2.3.1.1"/>
    </reaction>
</comment>
<dbReference type="AlphaFoldDB" id="A0A1M6DFP6"/>
<dbReference type="Gene3D" id="3.60.70.12">
    <property type="entry name" value="L-amino peptidase D-ALA esterase/amidase"/>
    <property type="match status" value="1"/>
</dbReference>
<feature type="binding site" evidence="10">
    <location>
        <position position="174"/>
    </location>
    <ligand>
        <name>substrate</name>
    </ligand>
</feature>
<evidence type="ECO:0000313" key="11">
    <source>
        <dbReference type="EMBL" id="SHI71971.1"/>
    </source>
</evidence>
<reference evidence="11 12" key="1">
    <citation type="submission" date="2016-11" db="EMBL/GenBank/DDBJ databases">
        <authorList>
            <person name="Varghese N."/>
            <person name="Submissions S."/>
        </authorList>
    </citation>
    <scope>NUCLEOTIDE SEQUENCE [LARGE SCALE GENOMIC DNA]</scope>
    <source>
        <strain evidence="11 12">DSM 19027</strain>
    </source>
</reference>
<feature type="active site" description="Nucleophile" evidence="10">
    <location>
        <position position="185"/>
    </location>
</feature>
<evidence type="ECO:0000256" key="6">
    <source>
        <dbReference type="ARBA" id="ARBA00022813"/>
    </source>
</evidence>
<dbReference type="EC" id="2.3.1.35" evidence="10"/>
<comment type="function">
    <text evidence="10">Catalyzes two activities which are involved in the cyclic version of arginine biosynthesis: the synthesis of N-acetylglutamate from glutamate and acetyl-CoA as the acetyl donor, and of ornithine by transacetylation between N(2)-acetylornithine and glutamate.</text>
</comment>
<evidence type="ECO:0000256" key="1">
    <source>
        <dbReference type="ARBA" id="ARBA00006774"/>
    </source>
</evidence>
<evidence type="ECO:0000256" key="10">
    <source>
        <dbReference type="HAMAP-Rule" id="MF_01106"/>
    </source>
</evidence>
<comment type="subunit">
    <text evidence="2 10">Heterotetramer of two alpha and two beta chains.</text>
</comment>
<keyword evidence="6 10" id="KW-0068">Autocatalytic cleavage</keyword>
<dbReference type="SUPFAM" id="SSF56266">
    <property type="entry name" value="DmpA/ArgJ-like"/>
    <property type="match status" value="1"/>
</dbReference>
<dbReference type="Proteomes" id="UP000324781">
    <property type="component" value="Unassembled WGS sequence"/>
</dbReference>
<dbReference type="Gene3D" id="3.10.20.340">
    <property type="entry name" value="ArgJ beta chain, C-terminal domain"/>
    <property type="match status" value="1"/>
</dbReference>
<organism evidence="11 12">
    <name type="scientific">Thermoclostridium caenicola</name>
    <dbReference type="NCBI Taxonomy" id="659425"/>
    <lineage>
        <taxon>Bacteria</taxon>
        <taxon>Bacillati</taxon>
        <taxon>Bacillota</taxon>
        <taxon>Clostridia</taxon>
        <taxon>Eubacteriales</taxon>
        <taxon>Oscillospiraceae</taxon>
        <taxon>Thermoclostridium</taxon>
    </lineage>
</organism>
<dbReference type="FunFam" id="3.60.70.12:FF:000001">
    <property type="entry name" value="Arginine biosynthesis bifunctional protein ArgJ, chloroplastic"/>
    <property type="match status" value="1"/>
</dbReference>
<keyword evidence="10" id="KW-0963">Cytoplasm</keyword>
<gene>
    <name evidence="10" type="primary">argJ</name>
    <name evidence="11" type="ORF">SAMN05444373_100770</name>
</gene>
<name>A0A1M6DFP6_9FIRM</name>
<keyword evidence="5 10" id="KW-0808">Transferase</keyword>
<dbReference type="GO" id="GO:0004042">
    <property type="term" value="F:L-glutamate N-acetyltransferase activity"/>
    <property type="evidence" value="ECO:0007669"/>
    <property type="project" value="UniProtKB-UniRule"/>
</dbReference>